<dbReference type="Proteomes" id="UP000034292">
    <property type="component" value="Unassembled WGS sequence"/>
</dbReference>
<name>A0A0G0TTH8_9BACT</name>
<dbReference type="STRING" id="1618408.UU23_C0003G0044"/>
<comment type="caution">
    <text evidence="1">The sequence shown here is derived from an EMBL/GenBank/DDBJ whole genome shotgun (WGS) entry which is preliminary data.</text>
</comment>
<dbReference type="AlphaFoldDB" id="A0A0G0TTH8"/>
<protein>
    <submittedName>
        <fullName evidence="1">Uncharacterized protein</fullName>
    </submittedName>
</protein>
<reference evidence="1 2" key="1">
    <citation type="journal article" date="2015" name="Nature">
        <title>rRNA introns, odd ribosomes, and small enigmatic genomes across a large radiation of phyla.</title>
        <authorList>
            <person name="Brown C.T."/>
            <person name="Hug L.A."/>
            <person name="Thomas B.C."/>
            <person name="Sharon I."/>
            <person name="Castelle C.J."/>
            <person name="Singh A."/>
            <person name="Wilkins M.J."/>
            <person name="Williams K.H."/>
            <person name="Banfield J.F."/>
        </authorList>
    </citation>
    <scope>NUCLEOTIDE SEQUENCE [LARGE SCALE GENOMIC DNA]</scope>
</reference>
<proteinExistence type="predicted"/>
<dbReference type="EMBL" id="LBZV01000003">
    <property type="protein sequence ID" value="KKR78146.1"/>
    <property type="molecule type" value="Genomic_DNA"/>
</dbReference>
<evidence type="ECO:0000313" key="1">
    <source>
        <dbReference type="EMBL" id="KKR78146.1"/>
    </source>
</evidence>
<evidence type="ECO:0000313" key="2">
    <source>
        <dbReference type="Proteomes" id="UP000034292"/>
    </source>
</evidence>
<accession>A0A0G0TTH8</accession>
<organism evidence="1 2">
    <name type="scientific">Candidatus Curtissbacteria bacterium GW2011_GWA1_40_9</name>
    <dbReference type="NCBI Taxonomy" id="1618408"/>
    <lineage>
        <taxon>Bacteria</taxon>
        <taxon>Candidatus Curtissiibacteriota</taxon>
    </lineage>
</organism>
<gene>
    <name evidence="1" type="ORF">UU23_C0003G0044</name>
</gene>
<sequence>MTTQSHEREPTPTDHWVKLFQVPRAQHPIKRFRAMCDVIRPETPCEAMLFRLAYKDLIFLHGRGLLSEGEQKRLKELSQGGNEVTLEALGEYWGRKLRDRVKGGRTELRPRYLFKQNFF</sequence>